<feature type="non-terminal residue" evidence="2">
    <location>
        <position position="72"/>
    </location>
</feature>
<reference evidence="3" key="1">
    <citation type="submission" date="2022-10" db="EMBL/GenBank/DDBJ databases">
        <title>Genome assembly of Pristionchus species.</title>
        <authorList>
            <person name="Yoshida K."/>
            <person name="Sommer R.J."/>
        </authorList>
    </citation>
    <scope>NUCLEOTIDE SEQUENCE [LARGE SCALE GENOMIC DNA]</scope>
    <source>
        <strain evidence="3">RS5460</strain>
    </source>
</reference>
<protein>
    <submittedName>
        <fullName evidence="2">Uncharacterized protein</fullName>
    </submittedName>
</protein>
<dbReference type="Proteomes" id="UP001328107">
    <property type="component" value="Unassembled WGS sequence"/>
</dbReference>
<feature type="non-terminal residue" evidence="2">
    <location>
        <position position="1"/>
    </location>
</feature>
<proteinExistence type="predicted"/>
<evidence type="ECO:0000313" key="3">
    <source>
        <dbReference type="Proteomes" id="UP001328107"/>
    </source>
</evidence>
<gene>
    <name evidence="2" type="ORF">PMAYCL1PPCAC_04401</name>
</gene>
<name>A0AAN5CAR2_9BILA</name>
<feature type="region of interest" description="Disordered" evidence="1">
    <location>
        <begin position="1"/>
        <end position="33"/>
    </location>
</feature>
<dbReference type="AlphaFoldDB" id="A0AAN5CAR2"/>
<evidence type="ECO:0000313" key="2">
    <source>
        <dbReference type="EMBL" id="GMR34206.1"/>
    </source>
</evidence>
<feature type="compositionally biased region" description="Basic and acidic residues" evidence="1">
    <location>
        <begin position="45"/>
        <end position="54"/>
    </location>
</feature>
<organism evidence="2 3">
    <name type="scientific">Pristionchus mayeri</name>
    <dbReference type="NCBI Taxonomy" id="1317129"/>
    <lineage>
        <taxon>Eukaryota</taxon>
        <taxon>Metazoa</taxon>
        <taxon>Ecdysozoa</taxon>
        <taxon>Nematoda</taxon>
        <taxon>Chromadorea</taxon>
        <taxon>Rhabditida</taxon>
        <taxon>Rhabditina</taxon>
        <taxon>Diplogasteromorpha</taxon>
        <taxon>Diplogasteroidea</taxon>
        <taxon>Neodiplogasteridae</taxon>
        <taxon>Pristionchus</taxon>
    </lineage>
</organism>
<keyword evidence="3" id="KW-1185">Reference proteome</keyword>
<accession>A0AAN5CAR2</accession>
<feature type="region of interest" description="Disordered" evidence="1">
    <location>
        <begin position="45"/>
        <end position="72"/>
    </location>
</feature>
<evidence type="ECO:0000256" key="1">
    <source>
        <dbReference type="SAM" id="MobiDB-lite"/>
    </source>
</evidence>
<dbReference type="EMBL" id="BTRK01000001">
    <property type="protein sequence ID" value="GMR34206.1"/>
    <property type="molecule type" value="Genomic_DNA"/>
</dbReference>
<comment type="caution">
    <text evidence="2">The sequence shown here is derived from an EMBL/GenBank/DDBJ whole genome shotgun (WGS) entry which is preliminary data.</text>
</comment>
<sequence>IPASHSSFLFHSDLEPSRDHMDAVGGHQADEGPVKEEWDDMYGAHEDDSKHQFDDDFTIDPVLCPDESTASD</sequence>
<feature type="compositionally biased region" description="Basic and acidic residues" evidence="1">
    <location>
        <begin position="12"/>
        <end position="33"/>
    </location>
</feature>